<accession>A0AAE1XQH1</accession>
<reference evidence="2" key="2">
    <citation type="journal article" date="2024" name="Plant">
        <title>Genomic evolution and insights into agronomic trait innovations of Sesamum species.</title>
        <authorList>
            <person name="Miao H."/>
            <person name="Wang L."/>
            <person name="Qu L."/>
            <person name="Liu H."/>
            <person name="Sun Y."/>
            <person name="Le M."/>
            <person name="Wang Q."/>
            <person name="Wei S."/>
            <person name="Zheng Y."/>
            <person name="Lin W."/>
            <person name="Duan Y."/>
            <person name="Cao H."/>
            <person name="Xiong S."/>
            <person name="Wang X."/>
            <person name="Wei L."/>
            <person name="Li C."/>
            <person name="Ma Q."/>
            <person name="Ju M."/>
            <person name="Zhao R."/>
            <person name="Li G."/>
            <person name="Mu C."/>
            <person name="Tian Q."/>
            <person name="Mei H."/>
            <person name="Zhang T."/>
            <person name="Gao T."/>
            <person name="Zhang H."/>
        </authorList>
    </citation>
    <scope>NUCLEOTIDE SEQUENCE</scope>
    <source>
        <strain evidence="2">3651</strain>
    </source>
</reference>
<feature type="transmembrane region" description="Helical" evidence="1">
    <location>
        <begin position="22"/>
        <end position="44"/>
    </location>
</feature>
<feature type="transmembrane region" description="Helical" evidence="1">
    <location>
        <begin position="83"/>
        <end position="105"/>
    </location>
</feature>
<evidence type="ECO:0000313" key="3">
    <source>
        <dbReference type="Proteomes" id="UP001293254"/>
    </source>
</evidence>
<dbReference type="EMBL" id="JACGWO010000011">
    <property type="protein sequence ID" value="KAK4416175.1"/>
    <property type="molecule type" value="Genomic_DNA"/>
</dbReference>
<proteinExistence type="predicted"/>
<gene>
    <name evidence="2" type="ORF">Salat_2724900</name>
</gene>
<organism evidence="2 3">
    <name type="scientific">Sesamum alatum</name>
    <dbReference type="NCBI Taxonomy" id="300844"/>
    <lineage>
        <taxon>Eukaryota</taxon>
        <taxon>Viridiplantae</taxon>
        <taxon>Streptophyta</taxon>
        <taxon>Embryophyta</taxon>
        <taxon>Tracheophyta</taxon>
        <taxon>Spermatophyta</taxon>
        <taxon>Magnoliopsida</taxon>
        <taxon>eudicotyledons</taxon>
        <taxon>Gunneridae</taxon>
        <taxon>Pentapetalae</taxon>
        <taxon>asterids</taxon>
        <taxon>lamiids</taxon>
        <taxon>Lamiales</taxon>
        <taxon>Pedaliaceae</taxon>
        <taxon>Sesamum</taxon>
    </lineage>
</organism>
<keyword evidence="1" id="KW-0472">Membrane</keyword>
<protein>
    <submittedName>
        <fullName evidence="2">Uncharacterized protein</fullName>
    </submittedName>
</protein>
<keyword evidence="1" id="KW-1133">Transmembrane helix</keyword>
<reference evidence="2" key="1">
    <citation type="submission" date="2020-06" db="EMBL/GenBank/DDBJ databases">
        <authorList>
            <person name="Li T."/>
            <person name="Hu X."/>
            <person name="Zhang T."/>
            <person name="Song X."/>
            <person name="Zhang H."/>
            <person name="Dai N."/>
            <person name="Sheng W."/>
            <person name="Hou X."/>
            <person name="Wei L."/>
        </authorList>
    </citation>
    <scope>NUCLEOTIDE SEQUENCE</scope>
    <source>
        <strain evidence="2">3651</strain>
        <tissue evidence="2">Leaf</tissue>
    </source>
</reference>
<name>A0AAE1XQH1_9LAMI</name>
<evidence type="ECO:0000256" key="1">
    <source>
        <dbReference type="SAM" id="Phobius"/>
    </source>
</evidence>
<sequence length="108" mass="11649">MACWADASKPWAVAQQFLLSDYLGSLLICALSSWISHTPGHLFFLGRRTVARWGCCFILLGRLIGPSAAAIKFLMGPNGAATGLYLVGPNTWAAATLILMLKIVVMPR</sequence>
<keyword evidence="1" id="KW-0812">Transmembrane</keyword>
<dbReference type="AlphaFoldDB" id="A0AAE1XQH1"/>
<comment type="caution">
    <text evidence="2">The sequence shown here is derived from an EMBL/GenBank/DDBJ whole genome shotgun (WGS) entry which is preliminary data.</text>
</comment>
<keyword evidence="3" id="KW-1185">Reference proteome</keyword>
<dbReference type="Proteomes" id="UP001293254">
    <property type="component" value="Unassembled WGS sequence"/>
</dbReference>
<feature type="transmembrane region" description="Helical" evidence="1">
    <location>
        <begin position="51"/>
        <end position="71"/>
    </location>
</feature>
<evidence type="ECO:0000313" key="2">
    <source>
        <dbReference type="EMBL" id="KAK4416175.1"/>
    </source>
</evidence>